<accession>A0A915L283</accession>
<keyword evidence="1" id="KW-1185">Reference proteome</keyword>
<evidence type="ECO:0000313" key="1">
    <source>
        <dbReference type="Proteomes" id="UP000887565"/>
    </source>
</evidence>
<dbReference type="WBParaSite" id="nRc.2.0.1.t45249-RA">
    <property type="protein sequence ID" value="nRc.2.0.1.t45249-RA"/>
    <property type="gene ID" value="nRc.2.0.1.g45249"/>
</dbReference>
<dbReference type="Proteomes" id="UP000887565">
    <property type="component" value="Unplaced"/>
</dbReference>
<proteinExistence type="predicted"/>
<organism evidence="1 2">
    <name type="scientific">Romanomermis culicivorax</name>
    <name type="common">Nematode worm</name>
    <dbReference type="NCBI Taxonomy" id="13658"/>
    <lineage>
        <taxon>Eukaryota</taxon>
        <taxon>Metazoa</taxon>
        <taxon>Ecdysozoa</taxon>
        <taxon>Nematoda</taxon>
        <taxon>Enoplea</taxon>
        <taxon>Dorylaimia</taxon>
        <taxon>Mermithida</taxon>
        <taxon>Mermithoidea</taxon>
        <taxon>Mermithidae</taxon>
        <taxon>Romanomermis</taxon>
    </lineage>
</organism>
<dbReference type="AlphaFoldDB" id="A0A915L283"/>
<protein>
    <submittedName>
        <fullName evidence="2">Uncharacterized protein</fullName>
    </submittedName>
</protein>
<reference evidence="2" key="1">
    <citation type="submission" date="2022-11" db="UniProtKB">
        <authorList>
            <consortium name="WormBaseParasite"/>
        </authorList>
    </citation>
    <scope>IDENTIFICATION</scope>
</reference>
<evidence type="ECO:0000313" key="2">
    <source>
        <dbReference type="WBParaSite" id="nRc.2.0.1.t45249-RA"/>
    </source>
</evidence>
<sequence length="130" mass="14533">MEKPTKIDEVDVDKLLWRDDSSFEVPAEQLPLRSPTFIEKCRSKMLFGGSRDRNLNTERYHESMVRDQSPSISEIIGSRMTLRSTTTYAKAASAEIMPNNVATLLNATSIGVRAPTPYLAVIPGAKMESR</sequence>
<name>A0A915L283_ROMCU</name>